<dbReference type="Gene3D" id="3.40.630.30">
    <property type="match status" value="1"/>
</dbReference>
<dbReference type="SUPFAM" id="SSF55729">
    <property type="entry name" value="Acyl-CoA N-acyltransferases (Nat)"/>
    <property type="match status" value="1"/>
</dbReference>
<feature type="region of interest" description="Disordered" evidence="1">
    <location>
        <begin position="77"/>
        <end position="137"/>
    </location>
</feature>
<comment type="caution">
    <text evidence="3">The sequence shown here is derived from an EMBL/GenBank/DDBJ whole genome shotgun (WGS) entry which is preliminary data.</text>
</comment>
<feature type="compositionally biased region" description="Basic residues" evidence="1">
    <location>
        <begin position="114"/>
        <end position="130"/>
    </location>
</feature>
<name>A0A422PYZ8_9TRYP</name>
<keyword evidence="3" id="KW-0012">Acyltransferase</keyword>
<dbReference type="EC" id="2.3.1.-" evidence="3"/>
<dbReference type="InterPro" id="IPR000182">
    <property type="entry name" value="GNAT_dom"/>
</dbReference>
<dbReference type="EMBL" id="MKKU01000131">
    <property type="protein sequence ID" value="RNF22697.1"/>
    <property type="molecule type" value="Genomic_DNA"/>
</dbReference>
<dbReference type="Pfam" id="PF00583">
    <property type="entry name" value="Acetyltransf_1"/>
    <property type="match status" value="1"/>
</dbReference>
<accession>A0A422PYZ8</accession>
<dbReference type="PROSITE" id="PS51186">
    <property type="entry name" value="GNAT"/>
    <property type="match status" value="1"/>
</dbReference>
<proteinExistence type="predicted"/>
<gene>
    <name evidence="3" type="ORF">Tco025E_03090</name>
</gene>
<dbReference type="Proteomes" id="UP000284403">
    <property type="component" value="Unassembled WGS sequence"/>
</dbReference>
<dbReference type="FunFam" id="3.40.630.30:FF:000214">
    <property type="entry name" value="Predicted protein"/>
    <property type="match status" value="1"/>
</dbReference>
<dbReference type="AlphaFoldDB" id="A0A422PYZ8"/>
<evidence type="ECO:0000313" key="3">
    <source>
        <dbReference type="EMBL" id="RNF22697.1"/>
    </source>
</evidence>
<keyword evidence="4" id="KW-1185">Reference proteome</keyword>
<dbReference type="GO" id="GO:0016747">
    <property type="term" value="F:acyltransferase activity, transferring groups other than amino-acyl groups"/>
    <property type="evidence" value="ECO:0007669"/>
    <property type="project" value="InterPro"/>
</dbReference>
<dbReference type="OrthoDB" id="277188at2759"/>
<dbReference type="InterPro" id="IPR016181">
    <property type="entry name" value="Acyl_CoA_acyltransferase"/>
</dbReference>
<evidence type="ECO:0000259" key="2">
    <source>
        <dbReference type="PROSITE" id="PS51186"/>
    </source>
</evidence>
<evidence type="ECO:0000313" key="4">
    <source>
        <dbReference type="Proteomes" id="UP000284403"/>
    </source>
</evidence>
<evidence type="ECO:0000256" key="1">
    <source>
        <dbReference type="SAM" id="MobiDB-lite"/>
    </source>
</evidence>
<feature type="compositionally biased region" description="Basic and acidic residues" evidence="1">
    <location>
        <begin position="79"/>
        <end position="94"/>
    </location>
</feature>
<protein>
    <submittedName>
        <fullName evidence="3">Transferase</fullName>
        <ecNumber evidence="3">2.3.1.-</ecNumber>
    </submittedName>
</protein>
<feature type="domain" description="N-acetyltransferase" evidence="2">
    <location>
        <begin position="166"/>
        <end position="326"/>
    </location>
</feature>
<sequence>MLLSDEHAALLAKYYRTVQLTGEQKDLLIEKYWEANKEERSEIARAYSALFATDATFMQRLVAYYDTHVALLNRGKATCRRDGGGDEGRGEGNPRRSPLPAAAAADGEDDQQPSHHHRNHHLHPHRRTSRGAKAGGAATLSHAELLLRTAIHDQYPKLTGDGPFPISFGIVQTEEERREAVDLYSAQFQYPDPPELQRLVILPQSHSTRTRRRAKGGYTWYIRSQTTKEMVCAATIKAHHYDTQHFVEVPLFATGVGYKKVGFGRLLNAALLEWCAEAGFEFVMVSADVQAIPFWSHLGYATMSKSELTRIAFYYEHNCYKFKGAEAMIRYLQARPLHAVQASLERMPKIVVVGPLSLPNP</sequence>
<organism evidence="3 4">
    <name type="scientific">Trypanosoma conorhini</name>
    <dbReference type="NCBI Taxonomy" id="83891"/>
    <lineage>
        <taxon>Eukaryota</taxon>
        <taxon>Discoba</taxon>
        <taxon>Euglenozoa</taxon>
        <taxon>Kinetoplastea</taxon>
        <taxon>Metakinetoplastina</taxon>
        <taxon>Trypanosomatida</taxon>
        <taxon>Trypanosomatidae</taxon>
        <taxon>Trypanosoma</taxon>
    </lineage>
</organism>
<dbReference type="RefSeq" id="XP_029229926.1">
    <property type="nucleotide sequence ID" value="XM_029370012.1"/>
</dbReference>
<reference evidence="3 4" key="1">
    <citation type="journal article" date="2018" name="BMC Genomics">
        <title>Genomic comparison of Trypanosoma conorhini and Trypanosoma rangeli to Trypanosoma cruzi strains of high and low virulence.</title>
        <authorList>
            <person name="Bradwell K.R."/>
            <person name="Koparde V.N."/>
            <person name="Matveyev A.V."/>
            <person name="Serrano M.G."/>
            <person name="Alves J.M."/>
            <person name="Parikh H."/>
            <person name="Huang B."/>
            <person name="Lee V."/>
            <person name="Espinosa-Alvarez O."/>
            <person name="Ortiz P.A."/>
            <person name="Costa-Martins A.G."/>
            <person name="Teixeira M.M."/>
            <person name="Buck G.A."/>
        </authorList>
    </citation>
    <scope>NUCLEOTIDE SEQUENCE [LARGE SCALE GENOMIC DNA]</scope>
    <source>
        <strain evidence="3 4">025E</strain>
    </source>
</reference>
<dbReference type="GeneID" id="40316701"/>
<keyword evidence="3" id="KW-0808">Transferase</keyword>